<evidence type="ECO:0000313" key="3">
    <source>
        <dbReference type="Proteomes" id="UP000037425"/>
    </source>
</evidence>
<protein>
    <submittedName>
        <fullName evidence="2">Uncharacterized protein</fullName>
    </submittedName>
</protein>
<feature type="transmembrane region" description="Helical" evidence="1">
    <location>
        <begin position="46"/>
        <end position="65"/>
    </location>
</feature>
<feature type="transmembrane region" description="Helical" evidence="1">
    <location>
        <begin position="104"/>
        <end position="121"/>
    </location>
</feature>
<name>A0A0L8BPU9_ENSAD</name>
<keyword evidence="1" id="KW-1133">Transmembrane helix</keyword>
<comment type="caution">
    <text evidence="2">The sequence shown here is derived from an EMBL/GenBank/DDBJ whole genome shotgun (WGS) entry which is preliminary data.</text>
</comment>
<keyword evidence="1" id="KW-0472">Membrane</keyword>
<evidence type="ECO:0000256" key="1">
    <source>
        <dbReference type="SAM" id="Phobius"/>
    </source>
</evidence>
<reference evidence="3" key="1">
    <citation type="submission" date="2015-07" db="EMBL/GenBank/DDBJ databases">
        <title>Whole genome sequence of an Ensifer adhaerens strain isolated from a cave pool in the Wind Cave National Park.</title>
        <authorList>
            <person name="Eng W.W.H."/>
            <person name="Gan H.M."/>
            <person name="Barton H.A."/>
            <person name="Savka M.A."/>
        </authorList>
    </citation>
    <scope>NUCLEOTIDE SEQUENCE [LARGE SCALE GENOMIC DNA]</scope>
    <source>
        <strain evidence="3">SD006</strain>
    </source>
</reference>
<organism evidence="2 3">
    <name type="scientific">Ensifer adhaerens</name>
    <name type="common">Sinorhizobium morelense</name>
    <dbReference type="NCBI Taxonomy" id="106592"/>
    <lineage>
        <taxon>Bacteria</taxon>
        <taxon>Pseudomonadati</taxon>
        <taxon>Pseudomonadota</taxon>
        <taxon>Alphaproteobacteria</taxon>
        <taxon>Hyphomicrobiales</taxon>
        <taxon>Rhizobiaceae</taxon>
        <taxon>Sinorhizobium/Ensifer group</taxon>
        <taxon>Ensifer</taxon>
    </lineage>
</organism>
<dbReference type="OrthoDB" id="8421716at2"/>
<proteinExistence type="predicted"/>
<gene>
    <name evidence="2" type="ORF">AC244_20775</name>
</gene>
<feature type="transmembrane region" description="Helical" evidence="1">
    <location>
        <begin position="77"/>
        <end position="98"/>
    </location>
</feature>
<dbReference type="PATRIC" id="fig|106592.7.peg.1992"/>
<keyword evidence="1" id="KW-0812">Transmembrane</keyword>
<accession>A0A0L8BPU9</accession>
<dbReference type="RefSeq" id="WP_053250705.1">
    <property type="nucleotide sequence ID" value="NZ_LGAP01000015.1"/>
</dbReference>
<dbReference type="Proteomes" id="UP000037425">
    <property type="component" value="Unassembled WGS sequence"/>
</dbReference>
<sequence length="133" mass="14118">MNLWLLSAAALSFLTTGIHVLAGGPDVHDPLLAADISPVLKVYVSLLWHATSAVLAVNSVALLWASAARRHRQTLAGAVVAQYLAYAGLFIGYGLAYVGTLWQTPQWIVFLLISALALLGLRSTPLKLSKLAA</sequence>
<dbReference type="AlphaFoldDB" id="A0A0L8BPU9"/>
<dbReference type="EMBL" id="LGAP01000015">
    <property type="protein sequence ID" value="KOF16706.1"/>
    <property type="molecule type" value="Genomic_DNA"/>
</dbReference>
<evidence type="ECO:0000313" key="2">
    <source>
        <dbReference type="EMBL" id="KOF16706.1"/>
    </source>
</evidence>